<keyword evidence="2" id="KW-0004">4Fe-4S</keyword>
<dbReference type="Proteomes" id="UP001333102">
    <property type="component" value="Chromosome"/>
</dbReference>
<dbReference type="InterPro" id="IPR019575">
    <property type="entry name" value="Nuop51_4Fe4S-bd"/>
</dbReference>
<dbReference type="Pfam" id="PF10589">
    <property type="entry name" value="NADH_4Fe-4S"/>
    <property type="match status" value="1"/>
</dbReference>
<dbReference type="Pfam" id="PF13237">
    <property type="entry name" value="Fer4_10"/>
    <property type="match status" value="1"/>
</dbReference>
<dbReference type="SUPFAM" id="SSF142019">
    <property type="entry name" value="Nqo1 FMN-binding domain-like"/>
    <property type="match status" value="1"/>
</dbReference>
<dbReference type="SUPFAM" id="SSF140490">
    <property type="entry name" value="Nqo1C-terminal domain-like"/>
    <property type="match status" value="1"/>
</dbReference>
<dbReference type="InterPro" id="IPR037207">
    <property type="entry name" value="Nuop51_4Fe4S-bd_sf"/>
</dbReference>
<dbReference type="InterPro" id="IPR017896">
    <property type="entry name" value="4Fe4S_Fe-S-bd"/>
</dbReference>
<dbReference type="InterPro" id="IPR036249">
    <property type="entry name" value="Thioredoxin-like_sf"/>
</dbReference>
<dbReference type="Gene3D" id="1.20.1440.230">
    <property type="entry name" value="NADH-ubiquinone oxidoreductase 51kDa subunit, iron-sulphur binding domain"/>
    <property type="match status" value="1"/>
</dbReference>
<dbReference type="InterPro" id="IPR001949">
    <property type="entry name" value="NADH-UbQ_OxRdtase_51kDa_CS"/>
</dbReference>
<dbReference type="InterPro" id="IPR011538">
    <property type="entry name" value="Nuo51_FMN-bd"/>
</dbReference>
<comment type="similarity">
    <text evidence="1">Belongs to the complex I 51 kDa subunit family.</text>
</comment>
<dbReference type="SUPFAM" id="SSF142984">
    <property type="entry name" value="Nqo1 middle domain-like"/>
    <property type="match status" value="1"/>
</dbReference>
<name>A0ABZ1BNQ2_9FIRM</name>
<feature type="domain" description="4Fe-4S ferredoxin-type" evidence="7">
    <location>
        <begin position="583"/>
        <end position="612"/>
    </location>
</feature>
<dbReference type="EMBL" id="CP141614">
    <property type="protein sequence ID" value="WRP14427.1"/>
    <property type="molecule type" value="Genomic_DNA"/>
</dbReference>
<organism evidence="8 9">
    <name type="scientific">Geochorda subterranea</name>
    <dbReference type="NCBI Taxonomy" id="3109564"/>
    <lineage>
        <taxon>Bacteria</taxon>
        <taxon>Bacillati</taxon>
        <taxon>Bacillota</taxon>
        <taxon>Limnochordia</taxon>
        <taxon>Limnochordales</taxon>
        <taxon>Geochordaceae</taxon>
        <taxon>Geochorda</taxon>
    </lineage>
</organism>
<evidence type="ECO:0000259" key="7">
    <source>
        <dbReference type="PROSITE" id="PS51379"/>
    </source>
</evidence>
<keyword evidence="3" id="KW-0479">Metal-binding</keyword>
<proteinExistence type="inferred from homology"/>
<dbReference type="InterPro" id="IPR037225">
    <property type="entry name" value="Nuo51_FMN-bd_sf"/>
</dbReference>
<evidence type="ECO:0000256" key="2">
    <source>
        <dbReference type="ARBA" id="ARBA00022485"/>
    </source>
</evidence>
<evidence type="ECO:0000256" key="6">
    <source>
        <dbReference type="SAM" id="MobiDB-lite"/>
    </source>
</evidence>
<reference evidence="9" key="1">
    <citation type="submission" date="2023-12" db="EMBL/GenBank/DDBJ databases">
        <title>Novel isolates from deep terrestrial aquifers shed light on the physiology and ecology of the class Limnochordia.</title>
        <authorList>
            <person name="Karnachuk O.V."/>
            <person name="Lukina A.P."/>
            <person name="Avakyan M.R."/>
            <person name="Kadnikov V."/>
            <person name="Begmatov S."/>
            <person name="Beletsky A.V."/>
            <person name="Mardanov A.V."/>
            <person name="Ravin N.V."/>
        </authorList>
    </citation>
    <scope>NUCLEOTIDE SEQUENCE [LARGE SCALE GENOMIC DNA]</scope>
    <source>
        <strain evidence="9">LN</strain>
    </source>
</reference>
<keyword evidence="5" id="KW-0411">Iron-sulfur</keyword>
<dbReference type="Gene3D" id="6.10.250.1450">
    <property type="match status" value="1"/>
</dbReference>
<dbReference type="InterPro" id="IPR019554">
    <property type="entry name" value="Soluble_ligand-bd"/>
</dbReference>
<feature type="domain" description="4Fe-4S ferredoxin-type" evidence="7">
    <location>
        <begin position="613"/>
        <end position="640"/>
    </location>
</feature>
<feature type="region of interest" description="Disordered" evidence="6">
    <location>
        <begin position="104"/>
        <end position="133"/>
    </location>
</feature>
<dbReference type="Gene3D" id="3.10.20.600">
    <property type="match status" value="1"/>
</dbReference>
<dbReference type="Pfam" id="PF01512">
    <property type="entry name" value="Complex1_51K"/>
    <property type="match status" value="1"/>
</dbReference>
<dbReference type="SUPFAM" id="SSF54862">
    <property type="entry name" value="4Fe-4S ferredoxins"/>
    <property type="match status" value="1"/>
</dbReference>
<evidence type="ECO:0000313" key="8">
    <source>
        <dbReference type="EMBL" id="WRP14427.1"/>
    </source>
</evidence>
<dbReference type="RefSeq" id="WP_324668748.1">
    <property type="nucleotide sequence ID" value="NZ_CP141614.1"/>
</dbReference>
<dbReference type="Pfam" id="PF10531">
    <property type="entry name" value="SLBB"/>
    <property type="match status" value="1"/>
</dbReference>
<dbReference type="PROSITE" id="PS00645">
    <property type="entry name" value="COMPLEX1_51K_2"/>
    <property type="match status" value="1"/>
</dbReference>
<dbReference type="Gene3D" id="3.40.50.11540">
    <property type="entry name" value="NADH-ubiquinone oxidoreductase 51kDa subunit"/>
    <property type="match status" value="1"/>
</dbReference>
<keyword evidence="4" id="KW-0408">Iron</keyword>
<dbReference type="PANTHER" id="PTHR43578">
    <property type="entry name" value="NADH-QUINONE OXIDOREDUCTASE SUBUNIT F"/>
    <property type="match status" value="1"/>
</dbReference>
<evidence type="ECO:0000256" key="4">
    <source>
        <dbReference type="ARBA" id="ARBA00023004"/>
    </source>
</evidence>
<dbReference type="SUPFAM" id="SSF52833">
    <property type="entry name" value="Thioredoxin-like"/>
    <property type="match status" value="1"/>
</dbReference>
<dbReference type="PROSITE" id="PS51379">
    <property type="entry name" value="4FE4S_FER_2"/>
    <property type="match status" value="2"/>
</dbReference>
<dbReference type="SMART" id="SM00928">
    <property type="entry name" value="NADH_4Fe-4S"/>
    <property type="match status" value="1"/>
</dbReference>
<evidence type="ECO:0000256" key="1">
    <source>
        <dbReference type="ARBA" id="ARBA00007523"/>
    </source>
</evidence>
<evidence type="ECO:0000256" key="5">
    <source>
        <dbReference type="ARBA" id="ARBA00023014"/>
    </source>
</evidence>
<keyword evidence="9" id="KW-1185">Reference proteome</keyword>
<dbReference type="Gene3D" id="3.40.30.10">
    <property type="entry name" value="Glutaredoxin"/>
    <property type="match status" value="1"/>
</dbReference>
<evidence type="ECO:0000313" key="9">
    <source>
        <dbReference type="Proteomes" id="UP001333102"/>
    </source>
</evidence>
<gene>
    <name evidence="8" type="ORF">VLY81_13545</name>
</gene>
<dbReference type="PANTHER" id="PTHR43578:SF3">
    <property type="entry name" value="NADH-QUINONE OXIDOREDUCTASE SUBUNIT F"/>
    <property type="match status" value="1"/>
</dbReference>
<sequence length="640" mass="68191">MSTTPVEIRVGAGSCGLAAGAGQVVEALRRELERAGVRARVKTVGCIGMCEREVLVDVRLPGRPALTFGSVTPASASRLVATYVAGGIVPDDLLVGVALGEPEGEVRAPVGPPGHDGQARSPSETGDGAAAAGLRRLPRVDELPLMRRQRRIVLANCGRIDPCDIDEYIASGGYGALERAIRSMTPREVIDEIERAGLRGRGGAGFPTGRKWRLAAMQEDPVRYVVCNADEGDPGAFMDRSVLEGDPHRVLEGMALAAYAVGARRGFVYVRAEYPLAIERLQRAILQAEERDLLGSRILGSDFAFTVEIRIGAGAFVCGEETALIASVEGGRGMPRPRPPYPVESGLWGHPTVINNVETLANVPAIIAHGADWFRTIGTEGSKGTKVFALTGEVVDSGLIEVPMGVTLREIVYEIGGGIEQGKPFKAVQIGGPSGGCLPESLLDTPIDYESLARTGAMMGSGGLVVMDDSKCMVDVARFFLDFLRKESCGKCIPCREGTTRLYELLERIVAPPGGPRKMHPRQAEELLASIQSLGRVLRATAACGLGQTAANPVLSTLRYFRDEYLAHLVEGRCPARRCTAYLAYRIDPSACTGCGACVQACVQGAIVGERRQPHRILSDRCVRCGACLETCRFGAVEVA</sequence>
<dbReference type="Gene3D" id="3.30.70.20">
    <property type="match status" value="1"/>
</dbReference>
<accession>A0ABZ1BNQ2</accession>
<protein>
    <submittedName>
        <fullName evidence="8">NADH-quinone oxidoreductase subunit NuoF</fullName>
    </submittedName>
</protein>
<evidence type="ECO:0000256" key="3">
    <source>
        <dbReference type="ARBA" id="ARBA00022723"/>
    </source>
</evidence>
<dbReference type="CDD" id="cd02980">
    <property type="entry name" value="TRX_Fd_family"/>
    <property type="match status" value="1"/>
</dbReference>